<dbReference type="Proteomes" id="UP000636949">
    <property type="component" value="Unassembled WGS sequence"/>
</dbReference>
<dbReference type="GO" id="GO:0016740">
    <property type="term" value="F:transferase activity"/>
    <property type="evidence" value="ECO:0007669"/>
    <property type="project" value="UniProtKB-KW"/>
</dbReference>
<organism evidence="3 4">
    <name type="scientific">Cysteiniphilum litorale</name>
    <dbReference type="NCBI Taxonomy" id="2056700"/>
    <lineage>
        <taxon>Bacteria</taxon>
        <taxon>Pseudomonadati</taxon>
        <taxon>Pseudomonadota</taxon>
        <taxon>Gammaproteobacteria</taxon>
        <taxon>Thiotrichales</taxon>
        <taxon>Fastidiosibacteraceae</taxon>
        <taxon>Cysteiniphilum</taxon>
    </lineage>
</organism>
<dbReference type="SUPFAM" id="SSF53448">
    <property type="entry name" value="Nucleotide-diphospho-sugar transferases"/>
    <property type="match status" value="1"/>
</dbReference>
<reference evidence="3" key="2">
    <citation type="submission" date="2020-09" db="EMBL/GenBank/DDBJ databases">
        <authorList>
            <person name="Sun Q."/>
            <person name="Zhou Y."/>
        </authorList>
    </citation>
    <scope>NUCLEOTIDE SEQUENCE</scope>
    <source>
        <strain evidence="3">CGMCC 1.15758</strain>
    </source>
</reference>
<dbReference type="Gene3D" id="3.90.550.10">
    <property type="entry name" value="Spore Coat Polysaccharide Biosynthesis Protein SpsA, Chain A"/>
    <property type="match status" value="1"/>
</dbReference>
<accession>A0A8J3E9F0</accession>
<sequence>MTEKKNTLGVVIITKNEEKNIARCLESIKWADEIIVVDSGSTDKTLEIAKSYGAKIHHQDWLGFGEQKNIAIAKASSTWLLALDADEVVTDELKNNILTVIENDQYSVYKFKRLSQFCGQWIKHGDWGRDVITRLFKRTEAKYSSDIIHERLISNHNPQLISGILLHYSQDSITSSLKKMNDYSDGTSTILWQKGKRTSLLKASFHKHWTFLRGFIMRLGFLDGKRGYLIAKLSAYGSYFKYVKLWEKQQNEQ</sequence>
<evidence type="ECO:0000259" key="2">
    <source>
        <dbReference type="Pfam" id="PF00535"/>
    </source>
</evidence>
<evidence type="ECO:0000256" key="1">
    <source>
        <dbReference type="ARBA" id="ARBA00038494"/>
    </source>
</evidence>
<feature type="domain" description="Glycosyltransferase 2-like" evidence="2">
    <location>
        <begin position="10"/>
        <end position="129"/>
    </location>
</feature>
<reference evidence="3" key="1">
    <citation type="journal article" date="2014" name="Int. J. Syst. Evol. Microbiol.">
        <title>Complete genome sequence of Corynebacterium casei LMG S-19264T (=DSM 44701T), isolated from a smear-ripened cheese.</title>
        <authorList>
            <consortium name="US DOE Joint Genome Institute (JGI-PGF)"/>
            <person name="Walter F."/>
            <person name="Albersmeier A."/>
            <person name="Kalinowski J."/>
            <person name="Ruckert C."/>
        </authorList>
    </citation>
    <scope>NUCLEOTIDE SEQUENCE</scope>
    <source>
        <strain evidence="3">CGMCC 1.15758</strain>
    </source>
</reference>
<evidence type="ECO:0000313" key="3">
    <source>
        <dbReference type="EMBL" id="GGG00826.1"/>
    </source>
</evidence>
<gene>
    <name evidence="3" type="ORF">GCM10010995_17760</name>
</gene>
<dbReference type="PANTHER" id="PTHR43630">
    <property type="entry name" value="POLY-BETA-1,6-N-ACETYL-D-GLUCOSAMINE SYNTHASE"/>
    <property type="match status" value="1"/>
</dbReference>
<dbReference type="CDD" id="cd02511">
    <property type="entry name" value="Beta4Glucosyltransferase"/>
    <property type="match status" value="1"/>
</dbReference>
<name>A0A8J3E9F0_9GAMM</name>
<comment type="caution">
    <text evidence="3">The sequence shown here is derived from an EMBL/GenBank/DDBJ whole genome shotgun (WGS) entry which is preliminary data.</text>
</comment>
<dbReference type="InterPro" id="IPR001173">
    <property type="entry name" value="Glyco_trans_2-like"/>
</dbReference>
<keyword evidence="4" id="KW-1185">Reference proteome</keyword>
<dbReference type="InterPro" id="IPR029044">
    <property type="entry name" value="Nucleotide-diphossugar_trans"/>
</dbReference>
<evidence type="ECO:0000313" key="4">
    <source>
        <dbReference type="Proteomes" id="UP000636949"/>
    </source>
</evidence>
<dbReference type="PANTHER" id="PTHR43630:SF2">
    <property type="entry name" value="GLYCOSYLTRANSFERASE"/>
    <property type="match status" value="1"/>
</dbReference>
<dbReference type="OrthoDB" id="9815923at2"/>
<dbReference type="RefSeq" id="WP_150469018.1">
    <property type="nucleotide sequence ID" value="NZ_BMJS01000020.1"/>
</dbReference>
<protein>
    <submittedName>
        <fullName evidence="3">Glycosyl transferase family 2</fullName>
    </submittedName>
</protein>
<dbReference type="AlphaFoldDB" id="A0A8J3E9F0"/>
<proteinExistence type="inferred from homology"/>
<dbReference type="EMBL" id="BMJS01000020">
    <property type="protein sequence ID" value="GGG00826.1"/>
    <property type="molecule type" value="Genomic_DNA"/>
</dbReference>
<comment type="similarity">
    <text evidence="1">Belongs to the glycosyltransferase 2 family. WaaE/KdtX subfamily.</text>
</comment>
<keyword evidence="3" id="KW-0808">Transferase</keyword>
<dbReference type="Pfam" id="PF00535">
    <property type="entry name" value="Glycos_transf_2"/>
    <property type="match status" value="1"/>
</dbReference>